<dbReference type="OrthoDB" id="5295733at2"/>
<evidence type="ECO:0000256" key="5">
    <source>
        <dbReference type="ARBA" id="ARBA00023136"/>
    </source>
</evidence>
<evidence type="ECO:0000256" key="3">
    <source>
        <dbReference type="ARBA" id="ARBA00022692"/>
    </source>
</evidence>
<proteinExistence type="inferred from homology"/>
<sequence length="236" mass="26113">MEVNVEGGISLDGQFWLSFLNIIIIDLILSGDNAVVVGMASRRLPPPERKKAIMWGTVGAVGLRILFTGIITWLLGIPYLKLIGGFLLIWVALKLLTQQEDVAQIEEGRNLWEVIRIIVIADVVMSLDNVLAIGSAAKGNFGLVIFGLMLSIPLLMWGSAAIAKWMNEYPILVYFGSGVLVFVATSMMLEEPLLISYLAGWKLPYLDTLIPIMATGLALFIGKWRRNSLFTFHHVK</sequence>
<evidence type="ECO:0000256" key="4">
    <source>
        <dbReference type="ARBA" id="ARBA00022989"/>
    </source>
</evidence>
<evidence type="ECO:0000313" key="7">
    <source>
        <dbReference type="EMBL" id="RKD27061.1"/>
    </source>
</evidence>
<evidence type="ECO:0000256" key="6">
    <source>
        <dbReference type="SAM" id="Phobius"/>
    </source>
</evidence>
<comment type="subcellular location">
    <subcellularLocation>
        <location evidence="1">Membrane</location>
        <topology evidence="1">Multi-pass membrane protein</topology>
    </subcellularLocation>
</comment>
<keyword evidence="5 6" id="KW-0472">Membrane</keyword>
<dbReference type="InterPro" id="IPR022301">
    <property type="entry name" value="Integral_membrane_YjbE"/>
</dbReference>
<organism evidence="7 8">
    <name type="scientific">Ammoniphilus oxalaticus</name>
    <dbReference type="NCBI Taxonomy" id="66863"/>
    <lineage>
        <taxon>Bacteria</taxon>
        <taxon>Bacillati</taxon>
        <taxon>Bacillota</taxon>
        <taxon>Bacilli</taxon>
        <taxon>Bacillales</taxon>
        <taxon>Paenibacillaceae</taxon>
        <taxon>Aneurinibacillus group</taxon>
        <taxon>Ammoniphilus</taxon>
    </lineage>
</organism>
<gene>
    <name evidence="7" type="ORF">BEP19_00360</name>
</gene>
<evidence type="ECO:0000256" key="1">
    <source>
        <dbReference type="ARBA" id="ARBA00004141"/>
    </source>
</evidence>
<dbReference type="PANTHER" id="PTHR30238:SF4">
    <property type="entry name" value="SLL1022 PROTEIN"/>
    <property type="match status" value="1"/>
</dbReference>
<evidence type="ECO:0000256" key="2">
    <source>
        <dbReference type="ARBA" id="ARBA00007511"/>
    </source>
</evidence>
<dbReference type="InterPro" id="IPR005496">
    <property type="entry name" value="Integral_membrane_TerC"/>
</dbReference>
<dbReference type="Pfam" id="PF03741">
    <property type="entry name" value="TerC"/>
    <property type="match status" value="1"/>
</dbReference>
<evidence type="ECO:0000313" key="8">
    <source>
        <dbReference type="Proteomes" id="UP000284219"/>
    </source>
</evidence>
<feature type="transmembrane region" description="Helical" evidence="6">
    <location>
        <begin position="201"/>
        <end position="221"/>
    </location>
</feature>
<comment type="similarity">
    <text evidence="2">Belongs to the TerC family.</text>
</comment>
<reference evidence="7 8" key="1">
    <citation type="submission" date="2016-08" db="EMBL/GenBank/DDBJ databases">
        <title>Novel Firmicute Genomes.</title>
        <authorList>
            <person name="Poppleton D.I."/>
            <person name="Gribaldo S."/>
        </authorList>
    </citation>
    <scope>NUCLEOTIDE SEQUENCE [LARGE SCALE GENOMIC DNA]</scope>
    <source>
        <strain evidence="7 8">RAOx-1</strain>
    </source>
</reference>
<keyword evidence="8" id="KW-1185">Reference proteome</keyword>
<dbReference type="Proteomes" id="UP000284219">
    <property type="component" value="Unassembled WGS sequence"/>
</dbReference>
<evidence type="ECO:0008006" key="9">
    <source>
        <dbReference type="Google" id="ProtNLM"/>
    </source>
</evidence>
<keyword evidence="4 6" id="KW-1133">Transmembrane helix</keyword>
<feature type="transmembrane region" description="Helical" evidence="6">
    <location>
        <begin position="169"/>
        <end position="189"/>
    </location>
</feature>
<dbReference type="NCBIfam" id="TIGR03717">
    <property type="entry name" value="R_switched_YjbE"/>
    <property type="match status" value="1"/>
</dbReference>
<dbReference type="EMBL" id="MCHY01000001">
    <property type="protein sequence ID" value="RKD27061.1"/>
    <property type="molecule type" value="Genomic_DNA"/>
</dbReference>
<accession>A0A419SRL0</accession>
<comment type="caution">
    <text evidence="7">The sequence shown here is derived from an EMBL/GenBank/DDBJ whole genome shotgun (WGS) entry which is preliminary data.</text>
</comment>
<dbReference type="PANTHER" id="PTHR30238">
    <property type="entry name" value="MEMBRANE BOUND PREDICTED REDOX MODULATOR"/>
    <property type="match status" value="1"/>
</dbReference>
<keyword evidence="3 6" id="KW-0812">Transmembrane</keyword>
<dbReference type="GO" id="GO:0016020">
    <property type="term" value="C:membrane"/>
    <property type="evidence" value="ECO:0007669"/>
    <property type="project" value="UniProtKB-SubCell"/>
</dbReference>
<dbReference type="AlphaFoldDB" id="A0A419SRL0"/>
<feature type="transmembrane region" description="Helical" evidence="6">
    <location>
        <begin position="143"/>
        <end position="162"/>
    </location>
</feature>
<feature type="transmembrane region" description="Helical" evidence="6">
    <location>
        <begin position="52"/>
        <end position="73"/>
    </location>
</feature>
<protein>
    <recommendedName>
        <fullName evidence="9">Tellurium resistance protein TerC</fullName>
    </recommendedName>
</protein>
<feature type="transmembrane region" description="Helical" evidence="6">
    <location>
        <begin position="15"/>
        <end position="40"/>
    </location>
</feature>
<name>A0A419SRL0_9BACL</name>